<evidence type="ECO:0000259" key="5">
    <source>
        <dbReference type="SMART" id="SM00672"/>
    </source>
</evidence>
<sequence length="948" mass="106012">MAQLAAFCAIASFLWLSHSIERHPLIDHPRLSASLILLITGIASFAVSFFSVWLPGANGRFDDELSSAPFLRGTQSNLPKRPRRYFLPVLIFAIVLRLELFHRVAYDLQCSAPDIESFLPVIILFYELLPGRKSRQEANEPDDFPKTLFEDFLDWLKSFKHSRPILVISTLAFTYGAHLISKRNLRSTFFCSGLDSGSLIVALQWLGLFLDATIAILLWRILAWARTTRSRLKTLSGIFVSSSLIMGFLSLTLGLFGPSNTTAHHYKAPDSLYVFDIFADGFIFSVFCISSGFIMCEQGPAKFVATLVFMSGLLATTQRTLLIGTWENIWRLETNIALSLLCLGFVFFAYTIGLRSVAFVGRVFLVGLLLILVIASAIFSLVKKPSLDSHPLERLIYDRRVEADRWLVHAAVSKTLKVAVQEYKERNHGRDPPPKFDTWYRFAAERNSPIIDHFAQISSDTLPFWAFPPEEIRQAVALVASQPDIALVKVQNGVASHKQPEDSPHHSVLDNLVGMISTFGRHLPNMEIAVNLNERPRVLAPWIGTHRLGETGKHHGLRKLISRGSEAPPSVEDTQPGASPRGEVPLVDYTGSTSVRTFRQMTALTCPPGSRARSGVHWNIRDFCSVCAKPQSQGQFLKGWDAAQDLCHQPDIYRLHAFHASPPDLMPLQHLLPVFSRSKTSSYSDILIPLARPNDTVVADDAGADFTMKSDRLYWRGSVGARGLSNELLHGGHQERLVHLINNSSASDKVMLLLSTKENKDRFAYESVPASEVNKALPIDVGIQDYGACSSSTEATCEAAQHELGLKPEARPLGNRYVLLTDSDDGPPAGLVPALRSTSVPFVTSVFREWHAERVMPWVHFVPVDLRYHALHSTLAYFTGLKGRGAVNGRDPEMDARIEDARWIADQGRRWAARALRREDMEVYLFRLLLEWGRLIDDDRDKIGFQLG</sequence>
<evidence type="ECO:0000313" key="6">
    <source>
        <dbReference type="EMBL" id="KAK1767068.1"/>
    </source>
</evidence>
<keyword evidence="4" id="KW-0472">Membrane</keyword>
<feature type="transmembrane region" description="Helical" evidence="4">
    <location>
        <begin position="201"/>
        <end position="222"/>
    </location>
</feature>
<evidence type="ECO:0000256" key="1">
    <source>
        <dbReference type="ARBA" id="ARBA00010118"/>
    </source>
</evidence>
<feature type="transmembrane region" description="Helical" evidence="4">
    <location>
        <begin position="303"/>
        <end position="322"/>
    </location>
</feature>
<gene>
    <name evidence="6" type="ORF">QBC33DRAFT_539077</name>
</gene>
<dbReference type="PANTHER" id="PTHR12203:SF35">
    <property type="entry name" value="PROTEIN O-GLUCOSYLTRANSFERASE 1"/>
    <property type="match status" value="1"/>
</dbReference>
<keyword evidence="7" id="KW-1185">Reference proteome</keyword>
<evidence type="ECO:0000256" key="2">
    <source>
        <dbReference type="ARBA" id="ARBA00022679"/>
    </source>
</evidence>
<dbReference type="SMART" id="SM00672">
    <property type="entry name" value="CAP10"/>
    <property type="match status" value="1"/>
</dbReference>
<feature type="transmembrane region" description="Helical" evidence="4">
    <location>
        <begin position="334"/>
        <end position="352"/>
    </location>
</feature>
<feature type="transmembrane region" description="Helical" evidence="4">
    <location>
        <begin position="359"/>
        <end position="382"/>
    </location>
</feature>
<protein>
    <submittedName>
        <fullName evidence="6">Glycosyltransferase family 90 protein</fullName>
    </submittedName>
</protein>
<dbReference type="GO" id="GO:0016740">
    <property type="term" value="F:transferase activity"/>
    <property type="evidence" value="ECO:0007669"/>
    <property type="project" value="UniProtKB-KW"/>
</dbReference>
<keyword evidence="4" id="KW-1133">Transmembrane helix</keyword>
<evidence type="ECO:0000256" key="4">
    <source>
        <dbReference type="SAM" id="Phobius"/>
    </source>
</evidence>
<reference evidence="6" key="1">
    <citation type="submission" date="2023-06" db="EMBL/GenBank/DDBJ databases">
        <title>Genome-scale phylogeny and comparative genomics of the fungal order Sordariales.</title>
        <authorList>
            <consortium name="Lawrence Berkeley National Laboratory"/>
            <person name="Hensen N."/>
            <person name="Bonometti L."/>
            <person name="Westerberg I."/>
            <person name="Brannstrom I.O."/>
            <person name="Guillou S."/>
            <person name="Cros-Aarteil S."/>
            <person name="Calhoun S."/>
            <person name="Haridas S."/>
            <person name="Kuo A."/>
            <person name="Mondo S."/>
            <person name="Pangilinan J."/>
            <person name="Riley R."/>
            <person name="Labutti K."/>
            <person name="Andreopoulos B."/>
            <person name="Lipzen A."/>
            <person name="Chen C."/>
            <person name="Yanf M."/>
            <person name="Daum C."/>
            <person name="Ng V."/>
            <person name="Clum A."/>
            <person name="Steindorff A."/>
            <person name="Ohm R."/>
            <person name="Martin F."/>
            <person name="Silar P."/>
            <person name="Natvig D."/>
            <person name="Lalanne C."/>
            <person name="Gautier V."/>
            <person name="Ament-Velasquez S.L."/>
            <person name="Kruys A."/>
            <person name="Hutchinson M.I."/>
            <person name="Powell A.J."/>
            <person name="Barry K."/>
            <person name="Miller A.N."/>
            <person name="Grigoriev I.V."/>
            <person name="Debuchy R."/>
            <person name="Gladieux P."/>
            <person name="Thoren M.H."/>
            <person name="Johannesson H."/>
        </authorList>
    </citation>
    <scope>NUCLEOTIDE SEQUENCE</scope>
    <source>
        <strain evidence="6">8032-3</strain>
    </source>
</reference>
<organism evidence="6 7">
    <name type="scientific">Phialemonium atrogriseum</name>
    <dbReference type="NCBI Taxonomy" id="1093897"/>
    <lineage>
        <taxon>Eukaryota</taxon>
        <taxon>Fungi</taxon>
        <taxon>Dikarya</taxon>
        <taxon>Ascomycota</taxon>
        <taxon>Pezizomycotina</taxon>
        <taxon>Sordariomycetes</taxon>
        <taxon>Sordariomycetidae</taxon>
        <taxon>Cephalothecales</taxon>
        <taxon>Cephalothecaceae</taxon>
        <taxon>Phialemonium</taxon>
    </lineage>
</organism>
<feature type="transmembrane region" description="Helical" evidence="4">
    <location>
        <begin position="35"/>
        <end position="54"/>
    </location>
</feature>
<comment type="similarity">
    <text evidence="1">Belongs to the glycosyltransferase 90 family.</text>
</comment>
<feature type="transmembrane region" description="Helical" evidence="4">
    <location>
        <begin position="165"/>
        <end position="181"/>
    </location>
</feature>
<comment type="caution">
    <text evidence="6">The sequence shown here is derived from an EMBL/GenBank/DDBJ whole genome shotgun (WGS) entry which is preliminary data.</text>
</comment>
<evidence type="ECO:0000313" key="7">
    <source>
        <dbReference type="Proteomes" id="UP001244011"/>
    </source>
</evidence>
<dbReference type="PANTHER" id="PTHR12203">
    <property type="entry name" value="KDEL LYS-ASP-GLU-LEU CONTAINING - RELATED"/>
    <property type="match status" value="1"/>
</dbReference>
<evidence type="ECO:0000256" key="3">
    <source>
        <dbReference type="SAM" id="MobiDB-lite"/>
    </source>
</evidence>
<dbReference type="RefSeq" id="XP_060283281.1">
    <property type="nucleotide sequence ID" value="XM_060427955.1"/>
</dbReference>
<feature type="transmembrane region" description="Helical" evidence="4">
    <location>
        <begin position="277"/>
        <end position="296"/>
    </location>
</feature>
<feature type="domain" description="Glycosyl transferase CAP10" evidence="5">
    <location>
        <begin position="651"/>
        <end position="939"/>
    </location>
</feature>
<accession>A0AAJ0FL76</accession>
<name>A0AAJ0FL76_9PEZI</name>
<proteinExistence type="inferred from homology"/>
<keyword evidence="4" id="KW-0812">Transmembrane</keyword>
<feature type="region of interest" description="Disordered" evidence="3">
    <location>
        <begin position="563"/>
        <end position="586"/>
    </location>
</feature>
<feature type="transmembrane region" description="Helical" evidence="4">
    <location>
        <begin position="85"/>
        <end position="105"/>
    </location>
</feature>
<dbReference type="InterPro" id="IPR006598">
    <property type="entry name" value="CAP10"/>
</dbReference>
<dbReference type="EMBL" id="MU839009">
    <property type="protein sequence ID" value="KAK1767068.1"/>
    <property type="molecule type" value="Genomic_DNA"/>
</dbReference>
<dbReference type="InterPro" id="IPR051091">
    <property type="entry name" value="O-Glucosyltr/Glycosyltrsf_90"/>
</dbReference>
<dbReference type="AlphaFoldDB" id="A0AAJ0FL76"/>
<dbReference type="Proteomes" id="UP001244011">
    <property type="component" value="Unassembled WGS sequence"/>
</dbReference>
<feature type="transmembrane region" description="Helical" evidence="4">
    <location>
        <begin position="234"/>
        <end position="257"/>
    </location>
</feature>
<keyword evidence="2" id="KW-0808">Transferase</keyword>
<dbReference type="GeneID" id="85311142"/>